<keyword evidence="3" id="KW-1185">Reference proteome</keyword>
<organism evidence="2 3">
    <name type="scientific">Mesorhizobium marinum</name>
    <dbReference type="NCBI Taxonomy" id="3228790"/>
    <lineage>
        <taxon>Bacteria</taxon>
        <taxon>Pseudomonadati</taxon>
        <taxon>Pseudomonadota</taxon>
        <taxon>Alphaproteobacteria</taxon>
        <taxon>Hyphomicrobiales</taxon>
        <taxon>Phyllobacteriaceae</taxon>
        <taxon>Mesorhizobium</taxon>
    </lineage>
</organism>
<feature type="signal peptide" evidence="1">
    <location>
        <begin position="1"/>
        <end position="28"/>
    </location>
</feature>
<gene>
    <name evidence="2" type="primary">lptE</name>
    <name evidence="2" type="ORF">ABUE31_07820</name>
</gene>
<evidence type="ECO:0000313" key="2">
    <source>
        <dbReference type="EMBL" id="MEW9805885.1"/>
    </source>
</evidence>
<reference evidence="2 3" key="1">
    <citation type="submission" date="2024-06" db="EMBL/GenBank/DDBJ databases">
        <authorList>
            <person name="Tuo L."/>
        </authorList>
    </citation>
    <scope>NUCLEOTIDE SEQUENCE [LARGE SCALE GENOMIC DNA]</scope>
    <source>
        <strain evidence="2 3">ZMM04-5</strain>
    </source>
</reference>
<dbReference type="RefSeq" id="WP_367722963.1">
    <property type="nucleotide sequence ID" value="NZ_JBFOCH010000002.1"/>
</dbReference>
<name>A0ABV3QYN3_9HYPH</name>
<dbReference type="Gene3D" id="3.30.160.150">
    <property type="entry name" value="Lipoprotein like domain"/>
    <property type="match status" value="1"/>
</dbReference>
<dbReference type="EMBL" id="JBFOCI010000002">
    <property type="protein sequence ID" value="MEW9805885.1"/>
    <property type="molecule type" value="Genomic_DNA"/>
</dbReference>
<comment type="caution">
    <text evidence="2">The sequence shown here is derived from an EMBL/GenBank/DDBJ whole genome shotgun (WGS) entry which is preliminary data.</text>
</comment>
<dbReference type="PROSITE" id="PS51257">
    <property type="entry name" value="PROKAR_LIPOPROTEIN"/>
    <property type="match status" value="1"/>
</dbReference>
<dbReference type="Pfam" id="PF04390">
    <property type="entry name" value="LptE"/>
    <property type="match status" value="1"/>
</dbReference>
<proteinExistence type="predicted"/>
<sequence length="182" mass="19358">MSSFDRFLSVARRRAAIFLVAALPFASACTVQPLYSNPSSGSPQAAVTADLSAIAIKPVKQRYAQQVRNHLIFLFGRGAGQPASPAYSLTLVVTAVHQSAAVVQVGDDNEPTAGTVTMTANYSLAAASSGEVVASGRRMISAQYDVPRQEFAAYRARLNAEDRAARELAELLNLTLAQELSK</sequence>
<evidence type="ECO:0000313" key="3">
    <source>
        <dbReference type="Proteomes" id="UP001556196"/>
    </source>
</evidence>
<protein>
    <submittedName>
        <fullName evidence="2">LPS assembly lipoprotein LptE</fullName>
    </submittedName>
</protein>
<keyword evidence="2" id="KW-0449">Lipoprotein</keyword>
<dbReference type="Proteomes" id="UP001556196">
    <property type="component" value="Unassembled WGS sequence"/>
</dbReference>
<keyword evidence="1" id="KW-0732">Signal</keyword>
<dbReference type="InterPro" id="IPR007485">
    <property type="entry name" value="LPS_assembly_LptE"/>
</dbReference>
<evidence type="ECO:0000256" key="1">
    <source>
        <dbReference type="SAM" id="SignalP"/>
    </source>
</evidence>
<accession>A0ABV3QYN3</accession>
<feature type="chain" id="PRO_5047104919" evidence="1">
    <location>
        <begin position="29"/>
        <end position="182"/>
    </location>
</feature>